<dbReference type="InterPro" id="IPR011333">
    <property type="entry name" value="SKP1/BTB/POZ_sf"/>
</dbReference>
<protein>
    <recommendedName>
        <fullName evidence="2">BTB domain-containing protein</fullName>
    </recommendedName>
</protein>
<dbReference type="InterPro" id="IPR000210">
    <property type="entry name" value="BTB/POZ_dom"/>
</dbReference>
<dbReference type="CDD" id="cd00121">
    <property type="entry name" value="MATH"/>
    <property type="match status" value="1"/>
</dbReference>
<proteinExistence type="predicted"/>
<reference evidence="3" key="1">
    <citation type="journal article" date="2009" name="Rice">
        <title>De Novo Next Generation Sequencing of Plant Genomes.</title>
        <authorList>
            <person name="Rounsley S."/>
            <person name="Marri P.R."/>
            <person name="Yu Y."/>
            <person name="He R."/>
            <person name="Sisneros N."/>
            <person name="Goicoechea J.L."/>
            <person name="Lee S.J."/>
            <person name="Angelova A."/>
            <person name="Kudrna D."/>
            <person name="Luo M."/>
            <person name="Affourtit J."/>
            <person name="Desany B."/>
            <person name="Knight J."/>
            <person name="Niazi F."/>
            <person name="Egholm M."/>
            <person name="Wing R.A."/>
        </authorList>
    </citation>
    <scope>NUCLEOTIDE SEQUENCE [LARGE SCALE GENOMIC DNA]</scope>
    <source>
        <strain evidence="3">cv. IRGC 105608</strain>
    </source>
</reference>
<dbReference type="InterPro" id="IPR045005">
    <property type="entry name" value="BPM1-6"/>
</dbReference>
<name>A0A0D3HDW1_9ORYZ</name>
<dbReference type="Pfam" id="PF00651">
    <property type="entry name" value="BTB"/>
    <property type="match status" value="1"/>
</dbReference>
<dbReference type="SUPFAM" id="SSF54695">
    <property type="entry name" value="POZ domain"/>
    <property type="match status" value="1"/>
</dbReference>
<evidence type="ECO:0000313" key="3">
    <source>
        <dbReference type="EnsemblPlants" id="OBART10G10640.2"/>
    </source>
</evidence>
<dbReference type="PROSITE" id="PS50097">
    <property type="entry name" value="BTB"/>
    <property type="match status" value="1"/>
</dbReference>
<dbReference type="HOGENOM" id="CLU_1317196_0_0_1"/>
<dbReference type="InterPro" id="IPR002083">
    <property type="entry name" value="MATH/TRAF_dom"/>
</dbReference>
<feature type="domain" description="BTB" evidence="2">
    <location>
        <begin position="134"/>
        <end position="193"/>
    </location>
</feature>
<dbReference type="Gramene" id="OBART10G10640.2">
    <property type="protein sequence ID" value="OBART10G10640.2"/>
    <property type="gene ID" value="OBART10G10640"/>
</dbReference>
<evidence type="ECO:0000313" key="4">
    <source>
        <dbReference type="Proteomes" id="UP000026960"/>
    </source>
</evidence>
<reference evidence="3" key="2">
    <citation type="submission" date="2015-03" db="UniProtKB">
        <authorList>
            <consortium name="EnsemblPlants"/>
        </authorList>
    </citation>
    <scope>IDENTIFICATION</scope>
</reference>
<dbReference type="AlphaFoldDB" id="A0A0D3HDW1"/>
<dbReference type="EnsemblPlants" id="OBART10G10640.2">
    <property type="protein sequence ID" value="OBART10G10640.2"/>
    <property type="gene ID" value="OBART10G10640"/>
</dbReference>
<organism evidence="3">
    <name type="scientific">Oryza barthii</name>
    <dbReference type="NCBI Taxonomy" id="65489"/>
    <lineage>
        <taxon>Eukaryota</taxon>
        <taxon>Viridiplantae</taxon>
        <taxon>Streptophyta</taxon>
        <taxon>Embryophyta</taxon>
        <taxon>Tracheophyta</taxon>
        <taxon>Spermatophyta</taxon>
        <taxon>Magnoliopsida</taxon>
        <taxon>Liliopsida</taxon>
        <taxon>Poales</taxon>
        <taxon>Poaceae</taxon>
        <taxon>BOP clade</taxon>
        <taxon>Oryzoideae</taxon>
        <taxon>Oryzeae</taxon>
        <taxon>Oryzinae</taxon>
        <taxon>Oryza</taxon>
    </lineage>
</organism>
<dbReference type="PANTHER" id="PTHR26379">
    <property type="entry name" value="BTB/POZ AND MATH DOMAIN-CONTAINING PROTEIN 1"/>
    <property type="match status" value="1"/>
</dbReference>
<evidence type="ECO:0000256" key="1">
    <source>
        <dbReference type="ARBA" id="ARBA00004906"/>
    </source>
</evidence>
<keyword evidence="4" id="KW-1185">Reference proteome</keyword>
<evidence type="ECO:0000259" key="2">
    <source>
        <dbReference type="PROSITE" id="PS50097"/>
    </source>
</evidence>
<dbReference type="Gene3D" id="3.30.710.10">
    <property type="entry name" value="Potassium Channel Kv1.1, Chain A"/>
    <property type="match status" value="1"/>
</dbReference>
<dbReference type="GO" id="GO:0016567">
    <property type="term" value="P:protein ubiquitination"/>
    <property type="evidence" value="ECO:0007669"/>
    <property type="project" value="InterPro"/>
</dbReference>
<dbReference type="Proteomes" id="UP000026960">
    <property type="component" value="Chromosome 10"/>
</dbReference>
<dbReference type="PANTHER" id="PTHR26379:SF187">
    <property type="entry name" value="OS07G0655300 PROTEIN"/>
    <property type="match status" value="1"/>
</dbReference>
<comment type="pathway">
    <text evidence="1">Protein modification; protein ubiquitination.</text>
</comment>
<dbReference type="SUPFAM" id="SSF49599">
    <property type="entry name" value="TRAF domain-like"/>
    <property type="match status" value="1"/>
</dbReference>
<accession>A0A0D3HDW1</accession>
<sequence>MAIDAFFSMVSGCFVIKIAGYSRTREEGRSLYSPPFSVGGYSWLPSHARDSPVIAWSGLVRSSYCSDLVTVDELERRRPELLGDDDRLTVRCDIVFMDVLGGAAAAAAEAAARPLPPSDLHQHLGKLLSEKEGANVTFQMVAGGETFAAHRCVLAARSPVFRAQLFGPMKEGSTASGVIAIDDMEAEVFSSLLTSSTPTHCPLMPPPTA</sequence>